<dbReference type="Gramene" id="KOM27960">
    <property type="protein sequence ID" value="KOM27960"/>
    <property type="gene ID" value="LR48_Vigan475s000200"/>
</dbReference>
<dbReference type="EMBL" id="KQ258404">
    <property type="protein sequence ID" value="KOM27960.1"/>
    <property type="molecule type" value="Genomic_DNA"/>
</dbReference>
<name>A0A0L9TBJ3_PHAAN</name>
<sequence length="174" mass="19297">MVNGGDSKHGLHIMHPAATFAAVLGSQKWTAVVVEEREHITVHQHSKDNLVGDKAAAREVMRLELEAWLEARRRLTDQRTSNGGKQITLCAGRRSQRSTLPWLLRGVKREELASQEKWAAAISTTVIDEEALVAALQPATRTSWSVQGKLTVSSKKRWGSRPKIAELKKDDSAD</sequence>
<gene>
    <name evidence="1" type="ORF">LR48_Vigan475s000200</name>
</gene>
<accession>A0A0L9TBJ3</accession>
<dbReference type="Proteomes" id="UP000053144">
    <property type="component" value="Unassembled WGS sequence"/>
</dbReference>
<evidence type="ECO:0000313" key="1">
    <source>
        <dbReference type="EMBL" id="KOM27960.1"/>
    </source>
</evidence>
<proteinExistence type="predicted"/>
<reference evidence="2" key="1">
    <citation type="journal article" date="2015" name="Proc. Natl. Acad. Sci. U.S.A.">
        <title>Genome sequencing of adzuki bean (Vigna angularis) provides insight into high starch and low fat accumulation and domestication.</title>
        <authorList>
            <person name="Yang K."/>
            <person name="Tian Z."/>
            <person name="Chen C."/>
            <person name="Luo L."/>
            <person name="Zhao B."/>
            <person name="Wang Z."/>
            <person name="Yu L."/>
            <person name="Li Y."/>
            <person name="Sun Y."/>
            <person name="Li W."/>
            <person name="Chen Y."/>
            <person name="Li Y."/>
            <person name="Zhang Y."/>
            <person name="Ai D."/>
            <person name="Zhao J."/>
            <person name="Shang C."/>
            <person name="Ma Y."/>
            <person name="Wu B."/>
            <person name="Wang M."/>
            <person name="Gao L."/>
            <person name="Sun D."/>
            <person name="Zhang P."/>
            <person name="Guo F."/>
            <person name="Wang W."/>
            <person name="Li Y."/>
            <person name="Wang J."/>
            <person name="Varshney R.K."/>
            <person name="Wang J."/>
            <person name="Ling H.Q."/>
            <person name="Wan P."/>
        </authorList>
    </citation>
    <scope>NUCLEOTIDE SEQUENCE</scope>
    <source>
        <strain evidence="2">cv. Jingnong 6</strain>
    </source>
</reference>
<evidence type="ECO:0000313" key="2">
    <source>
        <dbReference type="Proteomes" id="UP000053144"/>
    </source>
</evidence>
<dbReference type="AlphaFoldDB" id="A0A0L9TBJ3"/>
<organism evidence="1 2">
    <name type="scientific">Phaseolus angularis</name>
    <name type="common">Azuki bean</name>
    <name type="synonym">Vigna angularis</name>
    <dbReference type="NCBI Taxonomy" id="3914"/>
    <lineage>
        <taxon>Eukaryota</taxon>
        <taxon>Viridiplantae</taxon>
        <taxon>Streptophyta</taxon>
        <taxon>Embryophyta</taxon>
        <taxon>Tracheophyta</taxon>
        <taxon>Spermatophyta</taxon>
        <taxon>Magnoliopsida</taxon>
        <taxon>eudicotyledons</taxon>
        <taxon>Gunneridae</taxon>
        <taxon>Pentapetalae</taxon>
        <taxon>rosids</taxon>
        <taxon>fabids</taxon>
        <taxon>Fabales</taxon>
        <taxon>Fabaceae</taxon>
        <taxon>Papilionoideae</taxon>
        <taxon>50 kb inversion clade</taxon>
        <taxon>NPAAA clade</taxon>
        <taxon>indigoferoid/millettioid clade</taxon>
        <taxon>Phaseoleae</taxon>
        <taxon>Vigna</taxon>
    </lineage>
</organism>
<protein>
    <submittedName>
        <fullName evidence="1">Uncharacterized protein</fullName>
    </submittedName>
</protein>